<dbReference type="InterPro" id="IPR002110">
    <property type="entry name" value="Ankyrin_rpt"/>
</dbReference>
<keyword evidence="7 10" id="KW-0472">Membrane</keyword>
<dbReference type="GO" id="GO:0005886">
    <property type="term" value="C:plasma membrane"/>
    <property type="evidence" value="ECO:0007669"/>
    <property type="project" value="UniProtKB-SubCell"/>
</dbReference>
<reference evidence="12 14" key="1">
    <citation type="journal article" date="2011" name="Nature">
        <title>The Medicago genome provides insight into the evolution of rhizobial symbioses.</title>
        <authorList>
            <person name="Young N.D."/>
            <person name="Debelle F."/>
            <person name="Oldroyd G.E."/>
            <person name="Geurts R."/>
            <person name="Cannon S.B."/>
            <person name="Udvardi M.K."/>
            <person name="Benedito V.A."/>
            <person name="Mayer K.F."/>
            <person name="Gouzy J."/>
            <person name="Schoof H."/>
            <person name="Van de Peer Y."/>
            <person name="Proost S."/>
            <person name="Cook D.R."/>
            <person name="Meyers B.C."/>
            <person name="Spannagl M."/>
            <person name="Cheung F."/>
            <person name="De Mita S."/>
            <person name="Krishnakumar V."/>
            <person name="Gundlach H."/>
            <person name="Zhou S."/>
            <person name="Mudge J."/>
            <person name="Bharti A.K."/>
            <person name="Murray J.D."/>
            <person name="Naoumkina M.A."/>
            <person name="Rosen B."/>
            <person name="Silverstein K.A."/>
            <person name="Tang H."/>
            <person name="Rombauts S."/>
            <person name="Zhao P.X."/>
            <person name="Zhou P."/>
            <person name="Barbe V."/>
            <person name="Bardou P."/>
            <person name="Bechner M."/>
            <person name="Bellec A."/>
            <person name="Berger A."/>
            <person name="Berges H."/>
            <person name="Bidwell S."/>
            <person name="Bisseling T."/>
            <person name="Choisne N."/>
            <person name="Couloux A."/>
            <person name="Denny R."/>
            <person name="Deshpande S."/>
            <person name="Dai X."/>
            <person name="Doyle J.J."/>
            <person name="Dudez A.M."/>
            <person name="Farmer A.D."/>
            <person name="Fouteau S."/>
            <person name="Franken C."/>
            <person name="Gibelin C."/>
            <person name="Gish J."/>
            <person name="Goldstein S."/>
            <person name="Gonzalez A.J."/>
            <person name="Green P.J."/>
            <person name="Hallab A."/>
            <person name="Hartog M."/>
            <person name="Hua A."/>
            <person name="Humphray S.J."/>
            <person name="Jeong D.H."/>
            <person name="Jing Y."/>
            <person name="Jocker A."/>
            <person name="Kenton S.M."/>
            <person name="Kim D.J."/>
            <person name="Klee K."/>
            <person name="Lai H."/>
            <person name="Lang C."/>
            <person name="Lin S."/>
            <person name="Macmil S.L."/>
            <person name="Magdelenat G."/>
            <person name="Matthews L."/>
            <person name="McCorrison J."/>
            <person name="Monaghan E.L."/>
            <person name="Mun J.H."/>
            <person name="Najar F.Z."/>
            <person name="Nicholson C."/>
            <person name="Noirot C."/>
            <person name="O'Bleness M."/>
            <person name="Paule C.R."/>
            <person name="Poulain J."/>
            <person name="Prion F."/>
            <person name="Qin B."/>
            <person name="Qu C."/>
            <person name="Retzel E.F."/>
            <person name="Riddle C."/>
            <person name="Sallet E."/>
            <person name="Samain S."/>
            <person name="Samson N."/>
            <person name="Sanders I."/>
            <person name="Saurat O."/>
            <person name="Scarpelli C."/>
            <person name="Schiex T."/>
            <person name="Segurens B."/>
            <person name="Severin A.J."/>
            <person name="Sherrier D.J."/>
            <person name="Shi R."/>
            <person name="Sims S."/>
            <person name="Singer S.R."/>
            <person name="Sinharoy S."/>
            <person name="Sterck L."/>
            <person name="Viollet A."/>
            <person name="Wang B.B."/>
            <person name="Wang K."/>
            <person name="Wang M."/>
            <person name="Wang X."/>
            <person name="Warfsmann J."/>
            <person name="Weissenbach J."/>
            <person name="White D.D."/>
            <person name="White J.D."/>
            <person name="Wiley G.B."/>
            <person name="Wincker P."/>
            <person name="Xing Y."/>
            <person name="Yang L."/>
            <person name="Yao Z."/>
            <person name="Ying F."/>
            <person name="Zhai J."/>
            <person name="Zhou L."/>
            <person name="Zuber A."/>
            <person name="Denarie J."/>
            <person name="Dixon R.A."/>
            <person name="May G.D."/>
            <person name="Schwartz D.C."/>
            <person name="Rogers J."/>
            <person name="Quetier F."/>
            <person name="Town C.D."/>
            <person name="Roe B.A."/>
        </authorList>
    </citation>
    <scope>NUCLEOTIDE SEQUENCE [LARGE SCALE GENOMIC DNA]</scope>
    <source>
        <strain evidence="12">A17</strain>
        <strain evidence="13 14">cv. Jemalong A17</strain>
    </source>
</reference>
<dbReference type="Pfam" id="PF00023">
    <property type="entry name" value="Ank"/>
    <property type="match status" value="1"/>
</dbReference>
<dbReference type="PROSITE" id="PS50297">
    <property type="entry name" value="ANK_REP_REGION"/>
    <property type="match status" value="2"/>
</dbReference>
<dbReference type="EnsemblPlants" id="AES99858">
    <property type="protein sequence ID" value="AES99858"/>
    <property type="gene ID" value="MTR_5g085500"/>
</dbReference>
<feature type="compositionally biased region" description="Basic and acidic residues" evidence="9">
    <location>
        <begin position="280"/>
        <end position="297"/>
    </location>
</feature>
<feature type="transmembrane region" description="Helical" evidence="10">
    <location>
        <begin position="408"/>
        <end position="433"/>
    </location>
</feature>
<keyword evidence="14" id="KW-1185">Reference proteome</keyword>
<keyword evidence="4" id="KW-0677">Repeat</keyword>
<evidence type="ECO:0000256" key="5">
    <source>
        <dbReference type="ARBA" id="ARBA00022989"/>
    </source>
</evidence>
<reference evidence="13" key="3">
    <citation type="submission" date="2015-04" db="UniProtKB">
        <authorList>
            <consortium name="EnsemblPlants"/>
        </authorList>
    </citation>
    <scope>IDENTIFICATION</scope>
    <source>
        <strain evidence="13">cv. Jemalong A17</strain>
    </source>
</reference>
<proteinExistence type="predicted"/>
<feature type="repeat" description="ANK" evidence="8">
    <location>
        <begin position="38"/>
        <end position="60"/>
    </location>
</feature>
<organism evidence="12 14">
    <name type="scientific">Medicago truncatula</name>
    <name type="common">Barrel medic</name>
    <name type="synonym">Medicago tribuloides</name>
    <dbReference type="NCBI Taxonomy" id="3880"/>
    <lineage>
        <taxon>Eukaryota</taxon>
        <taxon>Viridiplantae</taxon>
        <taxon>Streptophyta</taxon>
        <taxon>Embryophyta</taxon>
        <taxon>Tracheophyta</taxon>
        <taxon>Spermatophyta</taxon>
        <taxon>Magnoliopsida</taxon>
        <taxon>eudicotyledons</taxon>
        <taxon>Gunneridae</taxon>
        <taxon>Pentapetalae</taxon>
        <taxon>rosids</taxon>
        <taxon>fabids</taxon>
        <taxon>Fabales</taxon>
        <taxon>Fabaceae</taxon>
        <taxon>Papilionoideae</taxon>
        <taxon>50 kb inversion clade</taxon>
        <taxon>NPAAA clade</taxon>
        <taxon>Hologalegina</taxon>
        <taxon>IRL clade</taxon>
        <taxon>Trifolieae</taxon>
        <taxon>Medicago</taxon>
    </lineage>
</organism>
<feature type="repeat" description="ANK" evidence="8">
    <location>
        <begin position="111"/>
        <end position="133"/>
    </location>
</feature>
<evidence type="ECO:0000256" key="4">
    <source>
        <dbReference type="ARBA" id="ARBA00022737"/>
    </source>
</evidence>
<evidence type="ECO:0000313" key="13">
    <source>
        <dbReference type="EnsemblPlants" id="AES99858"/>
    </source>
</evidence>
<evidence type="ECO:0000313" key="12">
    <source>
        <dbReference type="EMBL" id="AES99858.2"/>
    </source>
</evidence>
<dbReference type="Proteomes" id="UP000002051">
    <property type="component" value="Chromosome 5"/>
</dbReference>
<evidence type="ECO:0000256" key="6">
    <source>
        <dbReference type="ARBA" id="ARBA00023043"/>
    </source>
</evidence>
<keyword evidence="3 10" id="KW-0812">Transmembrane</keyword>
<dbReference type="EMBL" id="CM001221">
    <property type="protein sequence ID" value="AES99858.2"/>
    <property type="molecule type" value="Genomic_DNA"/>
</dbReference>
<evidence type="ECO:0000256" key="3">
    <source>
        <dbReference type="ARBA" id="ARBA00022692"/>
    </source>
</evidence>
<dbReference type="InterPro" id="IPR036770">
    <property type="entry name" value="Ankyrin_rpt-contain_sf"/>
</dbReference>
<evidence type="ECO:0000256" key="1">
    <source>
        <dbReference type="ARBA" id="ARBA00004141"/>
    </source>
</evidence>
<comment type="subcellular location">
    <subcellularLocation>
        <location evidence="2">Cell membrane</location>
        <topology evidence="2">Peripheral membrane protein</topology>
        <orientation evidence="2">Cytoplasmic side</orientation>
    </subcellularLocation>
    <subcellularLocation>
        <location evidence="1">Membrane</location>
        <topology evidence="1">Multi-pass membrane protein</topology>
    </subcellularLocation>
</comment>
<feature type="transmembrane region" description="Helical" evidence="10">
    <location>
        <begin position="379"/>
        <end position="402"/>
    </location>
</feature>
<feature type="transmembrane region" description="Helical" evidence="10">
    <location>
        <begin position="339"/>
        <end position="367"/>
    </location>
</feature>
<dbReference type="Gene3D" id="1.25.40.20">
    <property type="entry name" value="Ankyrin repeat-containing domain"/>
    <property type="match status" value="2"/>
</dbReference>
<dbReference type="PANTHER" id="PTHR24186">
    <property type="entry name" value="PROTEIN PHOSPHATASE 1 REGULATORY SUBUNIT"/>
    <property type="match status" value="1"/>
</dbReference>
<feature type="transmembrane region" description="Helical" evidence="10">
    <location>
        <begin position="307"/>
        <end position="327"/>
    </location>
</feature>
<dbReference type="InterPro" id="IPR026961">
    <property type="entry name" value="PGG_dom"/>
</dbReference>
<evidence type="ECO:0000256" key="9">
    <source>
        <dbReference type="SAM" id="MobiDB-lite"/>
    </source>
</evidence>
<dbReference type="eggNOG" id="KOG0504">
    <property type="taxonomic scope" value="Eukaryota"/>
</dbReference>
<reference evidence="12 14" key="2">
    <citation type="journal article" date="2014" name="BMC Genomics">
        <title>An improved genome release (version Mt4.0) for the model legume Medicago truncatula.</title>
        <authorList>
            <person name="Tang H."/>
            <person name="Krishnakumar V."/>
            <person name="Bidwell S."/>
            <person name="Rosen B."/>
            <person name="Chan A."/>
            <person name="Zhou S."/>
            <person name="Gentzbittel L."/>
            <person name="Childs K.L."/>
            <person name="Yandell M."/>
            <person name="Gundlach H."/>
            <person name="Mayer K.F."/>
            <person name="Schwartz D.C."/>
            <person name="Town C.D."/>
        </authorList>
    </citation>
    <scope>GENOME REANNOTATION</scope>
    <source>
        <strain evidence="13 14">cv. Jemalong A17</strain>
    </source>
</reference>
<dbReference type="PROSITE" id="PS50088">
    <property type="entry name" value="ANK_REPEAT"/>
    <property type="match status" value="2"/>
</dbReference>
<accession>A0A0C3XS70</accession>
<accession>G7KHB5</accession>
<evidence type="ECO:0000313" key="14">
    <source>
        <dbReference type="Proteomes" id="UP000002051"/>
    </source>
</evidence>
<dbReference type="HOGENOM" id="CLU_000134_36_1_1"/>
<dbReference type="PaxDb" id="3880-AES99858"/>
<evidence type="ECO:0000256" key="8">
    <source>
        <dbReference type="PROSITE-ProRule" id="PRU00023"/>
    </source>
</evidence>
<feature type="domain" description="PGG" evidence="11">
    <location>
        <begin position="298"/>
        <end position="402"/>
    </location>
</feature>
<dbReference type="Pfam" id="PF13962">
    <property type="entry name" value="PGG"/>
    <property type="match status" value="1"/>
</dbReference>
<evidence type="ECO:0000256" key="10">
    <source>
        <dbReference type="SAM" id="Phobius"/>
    </source>
</evidence>
<feature type="region of interest" description="Disordered" evidence="9">
    <location>
        <begin position="260"/>
        <end position="297"/>
    </location>
</feature>
<keyword evidence="6 8" id="KW-0040">ANK repeat</keyword>
<dbReference type="Pfam" id="PF12796">
    <property type="entry name" value="Ank_2"/>
    <property type="match status" value="1"/>
</dbReference>
<gene>
    <name evidence="12" type="ordered locus">MTR_5g085500</name>
</gene>
<dbReference type="PANTHER" id="PTHR24186:SF46">
    <property type="entry name" value="PROTEIN ACCELERATED CELL DEATH 6-LIKE"/>
    <property type="match status" value="1"/>
</dbReference>
<dbReference type="STRING" id="3880.G7KHB5"/>
<evidence type="ECO:0000256" key="2">
    <source>
        <dbReference type="ARBA" id="ARBA00004413"/>
    </source>
</evidence>
<dbReference type="SUPFAM" id="SSF48403">
    <property type="entry name" value="Ankyrin repeat"/>
    <property type="match status" value="1"/>
</dbReference>
<dbReference type="GO" id="GO:0016020">
    <property type="term" value="C:membrane"/>
    <property type="evidence" value="ECO:0000318"/>
    <property type="project" value="GO_Central"/>
</dbReference>
<protein>
    <submittedName>
        <fullName evidence="12">Ankyrin repeat protein</fullName>
    </submittedName>
</protein>
<keyword evidence="5 10" id="KW-1133">Transmembrane helix</keyword>
<sequence>MDKHEMLPLHYASTIGYLEGVVQLIEMCKCCTIQRDKYGYFPIHLASYGGHVEVVKKLLEYCPDPTEMLDTSHERNILHIASNYGKYEVVQYILQSQSSERYKMINQKDNKGDTPLHLAARSCHPRTVYYLVNQSKERVKLNLVNQNNETALDIVSALFELDKSSLRQASCSIPLQIYKNFCNLPIWGWPSGCLGILEFAPLEVSGSIPSGSNFGVLSPYRVCFGFKWAPRKWTLLTWTALKSAGAKRSSRKVLALHIESKPSDSNSSKIESDIDQNEDNVEKQKNNEKGKEKEKVSERYKDRIENLTIVSTLIITASVAACLAVPGEAEGKAHNLCHAMFHVFIIFITISLFSSISATIILFWATLGLTELVTFTLKIVVPLLGIALISLSFAFIAGLYTVISELNWLANVFLVMALIFVAVVIFLYMLLFLPSSSTSKPLRYISHYPFLFLASQTESKPDQDVIH</sequence>
<evidence type="ECO:0000259" key="11">
    <source>
        <dbReference type="Pfam" id="PF13962"/>
    </source>
</evidence>
<name>G7KHB5_MEDTR</name>
<dbReference type="SMART" id="SM00248">
    <property type="entry name" value="ANK"/>
    <property type="match status" value="4"/>
</dbReference>
<evidence type="ECO:0000256" key="7">
    <source>
        <dbReference type="ARBA" id="ARBA00023136"/>
    </source>
</evidence>
<dbReference type="AlphaFoldDB" id="G7KHB5"/>